<proteinExistence type="predicted"/>
<dbReference type="Proteomes" id="UP000272560">
    <property type="component" value="Unassembled WGS sequence"/>
</dbReference>
<name>A0A3A5M2M9_9MICC</name>
<sequence length="248" mass="27348">MGFGDWPQRYRAGDREGVWAELSGLGADVRDTEIQTQAQSVCDEMALRARYNVRLLERHLKAEGFVFHSNDDQRTPVDPFRPASPEAPRLLAWLEMELGPVPLVLSSWLRLVGDVWLVGTHPAWPELSGADPLVIELEGSRYPDMEMSEYFASEHEAWAEEAAHNPGAGSFVLPVSPDRLHKANLSGGQPYGFRIPCSDADGVFTAPAEMSFVSYLNLVLENGGFAAWPPGDAMARLKNRLADGMLAL</sequence>
<protein>
    <submittedName>
        <fullName evidence="1">Uncharacterized protein</fullName>
    </submittedName>
</protein>
<dbReference type="EMBL" id="QZVT01000015">
    <property type="protein sequence ID" value="RJT75647.1"/>
    <property type="molecule type" value="Genomic_DNA"/>
</dbReference>
<evidence type="ECO:0000313" key="2">
    <source>
        <dbReference type="Proteomes" id="UP000272560"/>
    </source>
</evidence>
<gene>
    <name evidence="1" type="ORF">D6T63_17670</name>
</gene>
<reference evidence="1 2" key="1">
    <citation type="submission" date="2018-09" db="EMBL/GenBank/DDBJ databases">
        <title>Novel species of Arthrobacter.</title>
        <authorList>
            <person name="Liu Q."/>
            <person name="Xin Y.-H."/>
        </authorList>
    </citation>
    <scope>NUCLEOTIDE SEQUENCE [LARGE SCALE GENOMIC DNA]</scope>
    <source>
        <strain evidence="1 2">Hz2</strain>
    </source>
</reference>
<accession>A0A3A5M2M9</accession>
<organism evidence="1 2">
    <name type="scientific">Arthrobacter cheniae</name>
    <dbReference type="NCBI Taxonomy" id="1258888"/>
    <lineage>
        <taxon>Bacteria</taxon>
        <taxon>Bacillati</taxon>
        <taxon>Actinomycetota</taxon>
        <taxon>Actinomycetes</taxon>
        <taxon>Micrococcales</taxon>
        <taxon>Micrococcaceae</taxon>
        <taxon>Arthrobacter</taxon>
    </lineage>
</organism>
<dbReference type="AlphaFoldDB" id="A0A3A5M2M9"/>
<evidence type="ECO:0000313" key="1">
    <source>
        <dbReference type="EMBL" id="RJT75647.1"/>
    </source>
</evidence>
<comment type="caution">
    <text evidence="1">The sequence shown here is derived from an EMBL/GenBank/DDBJ whole genome shotgun (WGS) entry which is preliminary data.</text>
</comment>
<keyword evidence="2" id="KW-1185">Reference proteome</keyword>